<gene>
    <name evidence="2" type="ORF">BN938_2150</name>
</gene>
<organism evidence="2 3">
    <name type="scientific">Mucinivorans hirudinis</name>
    <dbReference type="NCBI Taxonomy" id="1433126"/>
    <lineage>
        <taxon>Bacteria</taxon>
        <taxon>Pseudomonadati</taxon>
        <taxon>Bacteroidota</taxon>
        <taxon>Bacteroidia</taxon>
        <taxon>Bacteroidales</taxon>
        <taxon>Rikenellaceae</taxon>
        <taxon>Mucinivorans</taxon>
    </lineage>
</organism>
<protein>
    <submittedName>
        <fullName evidence="2">Uncharacterized protein</fullName>
    </submittedName>
</protein>
<proteinExistence type="predicted"/>
<sequence length="203" mass="23125">MNTEINIQEVKIPAPRVSYPRKQALKRGVEFPFLKLSAVAVAASVLLGLMLYVEPSGEPFDLERLRCEIRIEPPAREVVEVVKVDTPARVRVKPRDRDVEVVEPVVELTVERDEFRAVVVDVTVKAPVLDVSTDKLDMEFTPTQRVVSPFIMQVESYLARYKAEEDERMGRTIIDAVKELPKHIAQAGVRTRQRIENLIKPKQ</sequence>
<dbReference type="KEGG" id="rbc:BN938_2150"/>
<keyword evidence="1" id="KW-1133">Transmembrane helix</keyword>
<accession>A0A060RDH4</accession>
<dbReference type="HOGENOM" id="CLU_1347648_0_0_10"/>
<keyword evidence="1" id="KW-0472">Membrane</keyword>
<dbReference type="EMBL" id="HG934468">
    <property type="protein sequence ID" value="CDN32223.1"/>
    <property type="molecule type" value="Genomic_DNA"/>
</dbReference>
<dbReference type="STRING" id="1433126.BN938_2150"/>
<keyword evidence="1" id="KW-0812">Transmembrane</keyword>
<evidence type="ECO:0000313" key="3">
    <source>
        <dbReference type="Proteomes" id="UP000027616"/>
    </source>
</evidence>
<feature type="transmembrane region" description="Helical" evidence="1">
    <location>
        <begin position="31"/>
        <end position="53"/>
    </location>
</feature>
<dbReference type="Proteomes" id="UP000027616">
    <property type="component" value="Chromosome I"/>
</dbReference>
<reference evidence="2 3" key="1">
    <citation type="journal article" date="2015" name="Genome Announc.">
        <title>Complete Genome Sequence of the Novel Leech Symbiont Mucinivorans hirudinis M3T.</title>
        <authorList>
            <person name="Nelson M.C."/>
            <person name="Bomar L."/>
            <person name="Graf J."/>
        </authorList>
    </citation>
    <scope>NUCLEOTIDE SEQUENCE [LARGE SCALE GENOMIC DNA]</scope>
    <source>
        <strain evidence="3">M3</strain>
    </source>
</reference>
<evidence type="ECO:0000256" key="1">
    <source>
        <dbReference type="SAM" id="Phobius"/>
    </source>
</evidence>
<keyword evidence="3" id="KW-1185">Reference proteome</keyword>
<dbReference type="AlphaFoldDB" id="A0A060RDH4"/>
<evidence type="ECO:0000313" key="2">
    <source>
        <dbReference type="EMBL" id="CDN32223.1"/>
    </source>
</evidence>
<name>A0A060RDH4_9BACT</name>